<proteinExistence type="predicted"/>
<accession>A0ACC0W4N6</accession>
<evidence type="ECO:0000313" key="2">
    <source>
        <dbReference type="Proteomes" id="UP001163321"/>
    </source>
</evidence>
<organism evidence="1 2">
    <name type="scientific">Peronosclerospora sorghi</name>
    <dbReference type="NCBI Taxonomy" id="230839"/>
    <lineage>
        <taxon>Eukaryota</taxon>
        <taxon>Sar</taxon>
        <taxon>Stramenopiles</taxon>
        <taxon>Oomycota</taxon>
        <taxon>Peronosporomycetes</taxon>
        <taxon>Peronosporales</taxon>
        <taxon>Peronosporaceae</taxon>
        <taxon>Peronosclerospora</taxon>
    </lineage>
</organism>
<keyword evidence="2" id="KW-1185">Reference proteome</keyword>
<evidence type="ECO:0000313" key="1">
    <source>
        <dbReference type="EMBL" id="KAI9912903.1"/>
    </source>
</evidence>
<dbReference type="EMBL" id="CM047583">
    <property type="protein sequence ID" value="KAI9912903.1"/>
    <property type="molecule type" value="Genomic_DNA"/>
</dbReference>
<gene>
    <name evidence="1" type="ORF">PsorP6_006671</name>
</gene>
<comment type="caution">
    <text evidence="1">The sequence shown here is derived from an EMBL/GenBank/DDBJ whole genome shotgun (WGS) entry which is preliminary data.</text>
</comment>
<dbReference type="Proteomes" id="UP001163321">
    <property type="component" value="Chromosome 4"/>
</dbReference>
<protein>
    <submittedName>
        <fullName evidence="1">Uncharacterized protein</fullName>
    </submittedName>
</protein>
<sequence>MVRECMQEPAHGVSGRVAPGAQGRDGHVPHIQGRERGPVVLDSVEDERDQVVRGGRTVLLLFPFGQGGRDDREDELVNKSKIRPQPPFLPDIQPALALPEPHGLLHAIGYNGLRVIERALKRVFARGSVVVVETLQGMGKDHVTKRFKGKSMQEHIHVHGLLCSCRVGQALLQQEHVPLDHGHHVVPQRTWGKQAHEQTTLRSPCVAFNNQDTMPHEVHKQVILVLPLLKPVKVRRDHVFVMFRHGRDEEIGLTRETQLKTPVMCETLVREPVVEAMGIRCELEHGTRGRAVFCVALLLHAFFDVRCLYEATTTAVPVSTSPTSPSVERSDACVRNMEECEHDEETYQLRLQFEWTDTHARGVRGDRGNARISCDLLRCDEAHPMAERGLATVTSFIPFEECKDDGPSVPSNSNTRTHHTHECALTCSNVRGRMLSTTELLVLHPVVLGFAVAVAGATFLTLATTRATDAATGYEHESKGKPVPYLPGGHLGLGHTLVMARNLDRFQDWLVDTSVARQGRPFVLRQPGKNDWLFTARPQDFEQILRIQVDTFIKGPQVRDLLADFMGENIVLINGARWKFHRQALEHLFTARALRDHMTPIVQKCTVALEKVVAQAAKDGHEVDLHRLMGRFTLETFGEIEFGTSLGLLDSEHDHAFERALDEAHHIALERFAVPTWVWKLKRWLNVGSERRLRSQMQVISTFVTNCISDAIARRKQRMDAIARGEVVPAASAQDIISILLDPPDATKTGQTVHPTDVFHIALAGVLAGKDTTGDALSWLMHLLHENPRVESRLRSELRRKLPNLALDTTYVPTLDEVDNIPYLEATIRESLRLKPPAPCITQHCAQDTTFPDGTFIPRGTDTTLLYQASALLPSVWGPNAHEFHPERFLDETENLIVLPPHKFIAFSAGPRKCVGRRLAMIEMKIVTACLVSRFHLVEVPGQEIRSTMGISLGMKYGMRVRVQPLPS</sequence>
<name>A0ACC0W4N6_9STRA</name>
<reference evidence="1 2" key="1">
    <citation type="journal article" date="2022" name="bioRxiv">
        <title>The genome of the oomycete Peronosclerospora sorghi, a cosmopolitan pathogen of maize and sorghum, is inflated with dispersed pseudogenes.</title>
        <authorList>
            <person name="Fletcher K."/>
            <person name="Martin F."/>
            <person name="Isakeit T."/>
            <person name="Cavanaugh K."/>
            <person name="Magill C."/>
            <person name="Michelmore R."/>
        </authorList>
    </citation>
    <scope>NUCLEOTIDE SEQUENCE [LARGE SCALE GENOMIC DNA]</scope>
    <source>
        <strain evidence="1">P6</strain>
    </source>
</reference>